<protein>
    <submittedName>
        <fullName evidence="2">Uncharacterized protein</fullName>
    </submittedName>
</protein>
<keyword evidence="3" id="KW-1185">Reference proteome</keyword>
<name>A0ABN8SIV1_9CNID</name>
<evidence type="ECO:0000313" key="2">
    <source>
        <dbReference type="EMBL" id="CAH3191416.1"/>
    </source>
</evidence>
<organism evidence="2 3">
    <name type="scientific">Porites evermanni</name>
    <dbReference type="NCBI Taxonomy" id="104178"/>
    <lineage>
        <taxon>Eukaryota</taxon>
        <taxon>Metazoa</taxon>
        <taxon>Cnidaria</taxon>
        <taxon>Anthozoa</taxon>
        <taxon>Hexacorallia</taxon>
        <taxon>Scleractinia</taxon>
        <taxon>Fungiina</taxon>
        <taxon>Poritidae</taxon>
        <taxon>Porites</taxon>
    </lineage>
</organism>
<feature type="compositionally biased region" description="Basic and acidic residues" evidence="1">
    <location>
        <begin position="48"/>
        <end position="61"/>
    </location>
</feature>
<evidence type="ECO:0000256" key="1">
    <source>
        <dbReference type="SAM" id="MobiDB-lite"/>
    </source>
</evidence>
<sequence>MRSSICDLKDELKNERERWEMETQQEERARDLEPAPGYVRVVETIKNKNHREELRINHAKQDSGILSDEGESEEEEKNEESTSQLLKTFPPAVKPRSSSFFATARRSNSYLGHLIKPSESEGKENSERRTGNVFRARARSLADTERLSSAPFTWRRSHTLSDGAVSRFGSMPVINEMPSDAFERNTYRTKTFAVYGCRRSEGVDDHARQSSFSASLPAFGSLTRHSSMPVMYKGGRPRSGDEFRSTKENRIAINNKQPVIKRSTSQIVLSKPAFEKTVKETAASKDMYRMYRSTSQISLESPAPFSVHPTPLSMPVVQAINTEFKTPVSIMAKPLMRLQLNGLQRGQIQSLCRAVACTRLSSTAAASSPPAKTSFGNMKDEDRIFTNLYGRHDWKLKGAIERVKFL</sequence>
<feature type="compositionally biased region" description="Basic and acidic residues" evidence="1">
    <location>
        <begin position="7"/>
        <end position="32"/>
    </location>
</feature>
<evidence type="ECO:0000313" key="3">
    <source>
        <dbReference type="Proteomes" id="UP001159427"/>
    </source>
</evidence>
<gene>
    <name evidence="2" type="ORF">PEVE_00021836</name>
</gene>
<feature type="compositionally biased region" description="Acidic residues" evidence="1">
    <location>
        <begin position="68"/>
        <end position="78"/>
    </location>
</feature>
<dbReference type="Proteomes" id="UP001159427">
    <property type="component" value="Unassembled WGS sequence"/>
</dbReference>
<feature type="region of interest" description="Disordered" evidence="1">
    <location>
        <begin position="1"/>
        <end position="32"/>
    </location>
</feature>
<dbReference type="EMBL" id="CALNXI010002918">
    <property type="protein sequence ID" value="CAH3191416.1"/>
    <property type="molecule type" value="Genomic_DNA"/>
</dbReference>
<accession>A0ABN8SIV1</accession>
<reference evidence="2 3" key="1">
    <citation type="submission" date="2022-05" db="EMBL/GenBank/DDBJ databases">
        <authorList>
            <consortium name="Genoscope - CEA"/>
            <person name="William W."/>
        </authorList>
    </citation>
    <scope>NUCLEOTIDE SEQUENCE [LARGE SCALE GENOMIC DNA]</scope>
</reference>
<feature type="region of interest" description="Disordered" evidence="1">
    <location>
        <begin position="48"/>
        <end position="86"/>
    </location>
</feature>
<proteinExistence type="predicted"/>
<comment type="caution">
    <text evidence="2">The sequence shown here is derived from an EMBL/GenBank/DDBJ whole genome shotgun (WGS) entry which is preliminary data.</text>
</comment>